<dbReference type="CDD" id="cd00082">
    <property type="entry name" value="HisKA"/>
    <property type="match status" value="1"/>
</dbReference>
<dbReference type="PROSITE" id="PS50113">
    <property type="entry name" value="PAC"/>
    <property type="match status" value="2"/>
</dbReference>
<keyword evidence="4" id="KW-0808">Transferase</keyword>
<name>K9WHF7_9CYAN</name>
<keyword evidence="8" id="KW-0812">Transmembrane</keyword>
<organism evidence="12 13">
    <name type="scientific">Allocoleopsis franciscana PCC 7113</name>
    <dbReference type="NCBI Taxonomy" id="1173027"/>
    <lineage>
        <taxon>Bacteria</taxon>
        <taxon>Bacillati</taxon>
        <taxon>Cyanobacteriota</taxon>
        <taxon>Cyanophyceae</taxon>
        <taxon>Coleofasciculales</taxon>
        <taxon>Coleofasciculaceae</taxon>
        <taxon>Allocoleopsis</taxon>
        <taxon>Allocoleopsis franciscana</taxon>
    </lineage>
</organism>
<proteinExistence type="predicted"/>
<keyword evidence="8" id="KW-1133">Transmembrane helix</keyword>
<evidence type="ECO:0000313" key="13">
    <source>
        <dbReference type="Proteomes" id="UP000010471"/>
    </source>
</evidence>
<dbReference type="InterPro" id="IPR013656">
    <property type="entry name" value="PAS_4"/>
</dbReference>
<evidence type="ECO:0000256" key="6">
    <source>
        <dbReference type="ARBA" id="ARBA00023012"/>
    </source>
</evidence>
<dbReference type="CDD" id="cd00130">
    <property type="entry name" value="PAS"/>
    <property type="match status" value="2"/>
</dbReference>
<evidence type="ECO:0000313" key="12">
    <source>
        <dbReference type="EMBL" id="AFZ19850.1"/>
    </source>
</evidence>
<evidence type="ECO:0000256" key="1">
    <source>
        <dbReference type="ARBA" id="ARBA00000085"/>
    </source>
</evidence>
<dbReference type="KEGG" id="mic:Mic7113_4148"/>
<dbReference type="SUPFAM" id="SSF47384">
    <property type="entry name" value="Homodimeric domain of signal transducing histidine kinase"/>
    <property type="match status" value="1"/>
</dbReference>
<feature type="domain" description="PAS" evidence="10">
    <location>
        <begin position="238"/>
        <end position="305"/>
    </location>
</feature>
<evidence type="ECO:0000256" key="7">
    <source>
        <dbReference type="SAM" id="Coils"/>
    </source>
</evidence>
<reference evidence="12 13" key="1">
    <citation type="submission" date="2012-06" db="EMBL/GenBank/DDBJ databases">
        <title>Finished chromosome of genome of Microcoleus sp. PCC 7113.</title>
        <authorList>
            <consortium name="US DOE Joint Genome Institute"/>
            <person name="Gugger M."/>
            <person name="Coursin T."/>
            <person name="Rippka R."/>
            <person name="Tandeau De Marsac N."/>
            <person name="Huntemann M."/>
            <person name="Wei C.-L."/>
            <person name="Han J."/>
            <person name="Detter J.C."/>
            <person name="Han C."/>
            <person name="Tapia R."/>
            <person name="Chen A."/>
            <person name="Kyrpides N."/>
            <person name="Mavromatis K."/>
            <person name="Markowitz V."/>
            <person name="Szeto E."/>
            <person name="Ivanova N."/>
            <person name="Pagani I."/>
            <person name="Pati A."/>
            <person name="Goodwin L."/>
            <person name="Nordberg H.P."/>
            <person name="Cantor M.N."/>
            <person name="Hua S.X."/>
            <person name="Woyke T."/>
            <person name="Kerfeld C.A."/>
        </authorList>
    </citation>
    <scope>NUCLEOTIDE SEQUENCE [LARGE SCALE GENOMIC DNA]</scope>
    <source>
        <strain evidence="12 13">PCC 7113</strain>
    </source>
</reference>
<dbReference type="InterPro" id="IPR035965">
    <property type="entry name" value="PAS-like_dom_sf"/>
</dbReference>
<dbReference type="Pfam" id="PF00512">
    <property type="entry name" value="HisKA"/>
    <property type="match status" value="1"/>
</dbReference>
<dbReference type="PANTHER" id="PTHR43304">
    <property type="entry name" value="PHYTOCHROME-LIKE PROTEIN CPH1"/>
    <property type="match status" value="1"/>
</dbReference>
<evidence type="ECO:0000256" key="4">
    <source>
        <dbReference type="ARBA" id="ARBA00022679"/>
    </source>
</evidence>
<evidence type="ECO:0000256" key="5">
    <source>
        <dbReference type="ARBA" id="ARBA00022777"/>
    </source>
</evidence>
<dbReference type="NCBIfam" id="TIGR00229">
    <property type="entry name" value="sensory_box"/>
    <property type="match status" value="2"/>
</dbReference>
<dbReference type="InterPro" id="IPR000014">
    <property type="entry name" value="PAS"/>
</dbReference>
<dbReference type="SMART" id="SM00091">
    <property type="entry name" value="PAS"/>
    <property type="match status" value="3"/>
</dbReference>
<dbReference type="SUPFAM" id="SSF55785">
    <property type="entry name" value="PYP-like sensor domain (PAS domain)"/>
    <property type="match status" value="3"/>
</dbReference>
<dbReference type="GO" id="GO:0000155">
    <property type="term" value="F:phosphorelay sensor kinase activity"/>
    <property type="evidence" value="ECO:0007669"/>
    <property type="project" value="InterPro"/>
</dbReference>
<dbReference type="eggNOG" id="COG4251">
    <property type="taxonomic scope" value="Bacteria"/>
</dbReference>
<dbReference type="eggNOG" id="COG5278">
    <property type="taxonomic scope" value="Bacteria"/>
</dbReference>
<comment type="catalytic activity">
    <reaction evidence="1">
        <text>ATP + protein L-histidine = ADP + protein N-phospho-L-histidine.</text>
        <dbReference type="EC" id="2.7.13.3"/>
    </reaction>
</comment>
<dbReference type="SUPFAM" id="SSF55874">
    <property type="entry name" value="ATPase domain of HSP90 chaperone/DNA topoisomerase II/histidine kinase"/>
    <property type="match status" value="1"/>
</dbReference>
<feature type="domain" description="PAC" evidence="11">
    <location>
        <begin position="544"/>
        <end position="606"/>
    </location>
</feature>
<dbReference type="InterPro" id="IPR000700">
    <property type="entry name" value="PAS-assoc_C"/>
</dbReference>
<dbReference type="Proteomes" id="UP000010471">
    <property type="component" value="Chromosome"/>
</dbReference>
<dbReference type="Gene3D" id="3.30.565.10">
    <property type="entry name" value="Histidine kinase-like ATPase, C-terminal domain"/>
    <property type="match status" value="1"/>
</dbReference>
<keyword evidence="5" id="KW-0418">Kinase</keyword>
<evidence type="ECO:0000256" key="2">
    <source>
        <dbReference type="ARBA" id="ARBA00012438"/>
    </source>
</evidence>
<dbReference type="Gene3D" id="1.10.287.130">
    <property type="match status" value="1"/>
</dbReference>
<keyword evidence="8" id="KW-0472">Membrane</keyword>
<dbReference type="SMART" id="SM00388">
    <property type="entry name" value="HisKA"/>
    <property type="match status" value="1"/>
</dbReference>
<dbReference type="Gene3D" id="3.30.450.20">
    <property type="entry name" value="PAS domain"/>
    <property type="match status" value="3"/>
</dbReference>
<dbReference type="OrthoDB" id="9808408at2"/>
<dbReference type="InterPro" id="IPR004358">
    <property type="entry name" value="Sig_transdc_His_kin-like_C"/>
</dbReference>
<feature type="transmembrane region" description="Helical" evidence="8">
    <location>
        <begin position="23"/>
        <end position="44"/>
    </location>
</feature>
<dbReference type="InterPro" id="IPR005467">
    <property type="entry name" value="His_kinase_dom"/>
</dbReference>
<dbReference type="PROSITE" id="PS50109">
    <property type="entry name" value="HIS_KIN"/>
    <property type="match status" value="1"/>
</dbReference>
<evidence type="ECO:0000256" key="8">
    <source>
        <dbReference type="SAM" id="Phobius"/>
    </source>
</evidence>
<sequence length="851" mass="96628">MDASKFSSTRLKFPSDVWVRRRGAFIISIPVICLLASILVIAALRARTIAVRQQEQQSQKTVTDTSRLLKELIEAETGVRGYVITRRPEFLSPYLKAKALLPQSVDTLYAQVENYPARRQQFQEILSLARQQFQLLEQTLETSDRQGATAGTSTLITERLQESRLNMDELRQAISEFYEQEKRWQNDRQVQAFRWARVTTIVQWTCLAVGLLGSGAALCLFNQLDQDRRQQASRLRTNNLYLQAIFDHVVDGIIIVNSRGYIQSANSATGEIFGYEPSELQGVHLQRLMAELFAEDSGQAMKSLVGKNHDKLRLQQETVGRQKSGQIFPMEFALSEMQLDNEHLFIVIVRDITERKQSQDILLKQAQLLNLANDTIIVRDLNDTITYWNQGAQRLYGFSPAEAVGQCIHSLLQTEVPQPLEEIEEALFQQGYWSGELMHSRRDGSRVFVKSGWTLQRDETGMPLAFLEINQDITERKQAEAALRKSEELYRTLVKNFPNGAVFLFDQQMRYSIAEGTGLANINLNSELLTGKTIWETLPLETAQILEPIYREALQGKRTVTEIPFSDRFYCVHVLPVINEDGEILLGMTMTQDITESKKAQQALRARADELARLTTVLAQTTTNLEKRNAELDQFAYIVSHDLKAPLRAIANLAQWLEEDLADSLTAETRHQMDLLQGRVHRMEALINGLLQYSRVGRFRTELELVDMEILLAEVIDSLAPPPEFTITVMPDMPTLWIERVPLEQVFANLIGNGIKHHHRKDGKIVISAQEHTDCYEFAIADNGPGIAPEFHEKVFIMFQTLEPRDKVESTGVGLAIVKKIIEDKGGTIVLESAPSQGATFRFTWPKQPMA</sequence>
<dbReference type="InterPro" id="IPR052162">
    <property type="entry name" value="Sensor_kinase/Photoreceptor"/>
</dbReference>
<feature type="domain" description="PAS" evidence="10">
    <location>
        <begin position="367"/>
        <end position="431"/>
    </location>
</feature>
<dbReference type="Pfam" id="PF13426">
    <property type="entry name" value="PAS_9"/>
    <property type="match status" value="2"/>
</dbReference>
<evidence type="ECO:0000259" key="9">
    <source>
        <dbReference type="PROSITE" id="PS50109"/>
    </source>
</evidence>
<dbReference type="AlphaFoldDB" id="K9WHF7"/>
<keyword evidence="13" id="KW-1185">Reference proteome</keyword>
<dbReference type="SMART" id="SM00086">
    <property type="entry name" value="PAC"/>
    <property type="match status" value="2"/>
</dbReference>
<dbReference type="Pfam" id="PF02518">
    <property type="entry name" value="HATPase_c"/>
    <property type="match status" value="1"/>
</dbReference>
<dbReference type="InterPro" id="IPR001610">
    <property type="entry name" value="PAC"/>
</dbReference>
<protein>
    <recommendedName>
        <fullName evidence="2">histidine kinase</fullName>
        <ecNumber evidence="2">2.7.13.3</ecNumber>
    </recommendedName>
</protein>
<evidence type="ECO:0000259" key="10">
    <source>
        <dbReference type="PROSITE" id="PS50112"/>
    </source>
</evidence>
<dbReference type="InterPro" id="IPR003594">
    <property type="entry name" value="HATPase_dom"/>
</dbReference>
<keyword evidence="3" id="KW-0597">Phosphoprotein</keyword>
<dbReference type="PANTHER" id="PTHR43304:SF1">
    <property type="entry name" value="PAC DOMAIN-CONTAINING PROTEIN"/>
    <property type="match status" value="1"/>
</dbReference>
<feature type="coiled-coil region" evidence="7">
    <location>
        <begin position="469"/>
        <end position="496"/>
    </location>
</feature>
<dbReference type="CDD" id="cd19410">
    <property type="entry name" value="HK9-like_sensor"/>
    <property type="match status" value="1"/>
</dbReference>
<keyword evidence="6" id="KW-0902">Two-component regulatory system</keyword>
<dbReference type="InterPro" id="IPR007891">
    <property type="entry name" value="CHASE3"/>
</dbReference>
<dbReference type="Pfam" id="PF08448">
    <property type="entry name" value="PAS_4"/>
    <property type="match status" value="1"/>
</dbReference>
<accession>K9WHF7</accession>
<dbReference type="SMART" id="SM00387">
    <property type="entry name" value="HATPase_c"/>
    <property type="match status" value="1"/>
</dbReference>
<dbReference type="HOGENOM" id="CLU_000445_114_71_3"/>
<keyword evidence="7" id="KW-0175">Coiled coil</keyword>
<dbReference type="InterPro" id="IPR003661">
    <property type="entry name" value="HisK_dim/P_dom"/>
</dbReference>
<dbReference type="InterPro" id="IPR036097">
    <property type="entry name" value="HisK_dim/P_sf"/>
</dbReference>
<dbReference type="Pfam" id="PF05227">
    <property type="entry name" value="CHASE3"/>
    <property type="match status" value="1"/>
</dbReference>
<feature type="domain" description="PAC" evidence="11">
    <location>
        <begin position="433"/>
        <end position="485"/>
    </location>
</feature>
<dbReference type="STRING" id="1173027.Mic7113_4148"/>
<dbReference type="EMBL" id="CP003630">
    <property type="protein sequence ID" value="AFZ19850.1"/>
    <property type="molecule type" value="Genomic_DNA"/>
</dbReference>
<evidence type="ECO:0000259" key="11">
    <source>
        <dbReference type="PROSITE" id="PS50113"/>
    </source>
</evidence>
<dbReference type="PATRIC" id="fig|1173027.3.peg.4580"/>
<dbReference type="InterPro" id="IPR036890">
    <property type="entry name" value="HATPase_C_sf"/>
</dbReference>
<dbReference type="PRINTS" id="PR00344">
    <property type="entry name" value="BCTRLSENSOR"/>
</dbReference>
<feature type="coiled-coil region" evidence="7">
    <location>
        <begin position="160"/>
        <end position="187"/>
    </location>
</feature>
<dbReference type="EC" id="2.7.13.3" evidence="2"/>
<evidence type="ECO:0000256" key="3">
    <source>
        <dbReference type="ARBA" id="ARBA00022553"/>
    </source>
</evidence>
<dbReference type="RefSeq" id="WP_015183986.1">
    <property type="nucleotide sequence ID" value="NC_019738.1"/>
</dbReference>
<gene>
    <name evidence="12" type="ORF">Mic7113_4148</name>
</gene>
<feature type="domain" description="Histidine kinase" evidence="9">
    <location>
        <begin position="638"/>
        <end position="849"/>
    </location>
</feature>
<dbReference type="PROSITE" id="PS50112">
    <property type="entry name" value="PAS"/>
    <property type="match status" value="2"/>
</dbReference>